<dbReference type="SUPFAM" id="SSF81296">
    <property type="entry name" value="E set domains"/>
    <property type="match status" value="1"/>
</dbReference>
<feature type="domain" description="Glyoxal oxidase N-terminal" evidence="2">
    <location>
        <begin position="298"/>
        <end position="393"/>
    </location>
</feature>
<organism evidence="4">
    <name type="scientific">Stigmatella aurantiaca</name>
    <dbReference type="NCBI Taxonomy" id="41"/>
    <lineage>
        <taxon>Bacteria</taxon>
        <taxon>Pseudomonadati</taxon>
        <taxon>Myxococcota</taxon>
        <taxon>Myxococcia</taxon>
        <taxon>Myxococcales</taxon>
        <taxon>Cystobacterineae</taxon>
        <taxon>Archangiaceae</taxon>
        <taxon>Stigmatella</taxon>
    </lineage>
</organism>
<evidence type="ECO:0000313" key="4">
    <source>
        <dbReference type="EMBL" id="AAL25195.1"/>
    </source>
</evidence>
<name>Q938A2_STIAU</name>
<dbReference type="AlphaFoldDB" id="Q938A2"/>
<dbReference type="EMBL" id="AY055804">
    <property type="protein sequence ID" value="AAL25195.1"/>
    <property type="molecule type" value="Genomic_DNA"/>
</dbReference>
<dbReference type="InterPro" id="IPR011043">
    <property type="entry name" value="Gal_Oxase/kelch_b-propeller"/>
</dbReference>
<dbReference type="InterPro" id="IPR015202">
    <property type="entry name" value="GO-like_E_set"/>
</dbReference>
<gene>
    <name evidence="4" type="primary">ox</name>
</gene>
<reference evidence="4" key="1">
    <citation type="submission" date="2001-09" db="EMBL/GenBank/DDBJ databases">
        <title>A gene encoding a putative copper dependent oxidase from Stigmatella aurantiaca.</title>
        <authorList>
            <person name="van Dongen W.M.A.M."/>
            <person name="Vinogradov A."/>
        </authorList>
    </citation>
    <scope>NUCLEOTIDE SEQUENCE</scope>
    <source>
        <strain evidence="4">DSMZ 1035</strain>
    </source>
</reference>
<accession>Q938A2</accession>
<dbReference type="InterPro" id="IPR013783">
    <property type="entry name" value="Ig-like_fold"/>
</dbReference>
<dbReference type="Gene3D" id="2.60.120.260">
    <property type="entry name" value="Galactose-binding domain-like"/>
    <property type="match status" value="1"/>
</dbReference>
<dbReference type="CDD" id="cd02851">
    <property type="entry name" value="E_set_GO_C"/>
    <property type="match status" value="1"/>
</dbReference>
<dbReference type="Pfam" id="PF09118">
    <property type="entry name" value="GO-like_E_set"/>
    <property type="match status" value="1"/>
</dbReference>
<dbReference type="Gene3D" id="2.130.10.80">
    <property type="entry name" value="Galactose oxidase/kelch, beta-propeller"/>
    <property type="match status" value="1"/>
</dbReference>
<dbReference type="InterPro" id="IPR014756">
    <property type="entry name" value="Ig_E-set"/>
</dbReference>
<sequence>MAGLPRGVVSVLLAAMPWPLGRVGREASALRLRPWHLRESPMGVMGVRVGWAGLLLGLSSGLAVAQPISEVGRWSPLMSWPISATHAHLLHSGKVMFFGEFDEGTQSPRLWDPLANTLTPIPAPPFNIFCAGHSFLEDGRLLITGGHVDSHVGVPDAIIFNPKSGAWDNVPDMNDKRWYPNNTTLANGDVLVLSGETDGEGLFNELPQRYVAATNSWQNLTTAQRKIPYYPHMFLAPNNKLFFSGPWRSSQWLDPDGTGTWFEAPYSHFGGRSYGGHVYFDGKVLAVGGGNPPTETVELIDLNLPSPTWAYQTPMSVARRQHNTTFLPDGKVLVTGGSRLEGFNNAEGAVLFPEVWDPETNVWKKLASNNAYRGYHSSSVLLPDGRVLSAGGRNVRTAEVFEPPYLFQGPRPVISTAPDEIKPGTPFSVGTPSGAQLKKVTLISLASVTHAFDSSQRFLTLPHALTQEGLTVTAPESNVAAPPGPYMLFLISKEGVPSVAKMVMVKKVPPRFTRVLAFSDVWKYDDTNVDRGTSWLSASYNDASWKSGPGQLGYGDGDEGTVLNAMVPAQPSVYFRKKFTLTKQVSAAMLEVLFDDGIQVWINEVPVFSRNMGKGLHFAAFASGSTNNQYIREPLPLASNPFRTGENILTAMVKQVGSSSTDLTFALGLEVETASLPSQDLIQVLSPNGGESWAGGSRATLRWALKSPVPKVDLAFSSDGGTVWTPIAFEVPGEQGTYPWRVPNLQSTQVLVRVSKTGGGSSDVSDAVFSIVRTQIQEP</sequence>
<feature type="domain" description="Galactose oxidase-like Early set" evidence="3">
    <location>
        <begin position="411"/>
        <end position="505"/>
    </location>
</feature>
<evidence type="ECO:0000256" key="1">
    <source>
        <dbReference type="ARBA" id="ARBA00022729"/>
    </source>
</evidence>
<proteinExistence type="predicted"/>
<dbReference type="PANTHER" id="PTHR32208">
    <property type="entry name" value="SECRETED PROTEIN-RELATED"/>
    <property type="match status" value="1"/>
</dbReference>
<dbReference type="Pfam" id="PF07250">
    <property type="entry name" value="Glyoxal_oxid_N"/>
    <property type="match status" value="1"/>
</dbReference>
<dbReference type="PANTHER" id="PTHR32208:SF21">
    <property type="entry name" value="LOW QUALITY PROTEIN: ALDEHYDE OXIDASE GLOX-LIKE"/>
    <property type="match status" value="1"/>
</dbReference>
<keyword evidence="1" id="KW-0732">Signal</keyword>
<protein>
    <submittedName>
        <fullName evidence="4">Putative copper-dependent oxidase</fullName>
    </submittedName>
</protein>
<dbReference type="SMART" id="SM00612">
    <property type="entry name" value="Kelch"/>
    <property type="match status" value="3"/>
</dbReference>
<evidence type="ECO:0000259" key="2">
    <source>
        <dbReference type="Pfam" id="PF07250"/>
    </source>
</evidence>
<dbReference type="Gene3D" id="2.60.40.10">
    <property type="entry name" value="Immunoglobulins"/>
    <property type="match status" value="1"/>
</dbReference>
<dbReference type="InterPro" id="IPR006652">
    <property type="entry name" value="Kelch_1"/>
</dbReference>
<dbReference type="InterPro" id="IPR009880">
    <property type="entry name" value="Glyoxal_oxidase_N"/>
</dbReference>
<dbReference type="SUPFAM" id="SSF50965">
    <property type="entry name" value="Galactose oxidase, central domain"/>
    <property type="match status" value="1"/>
</dbReference>
<evidence type="ECO:0000259" key="3">
    <source>
        <dbReference type="Pfam" id="PF09118"/>
    </source>
</evidence>
<dbReference type="InterPro" id="IPR037293">
    <property type="entry name" value="Gal_Oxidase_central_sf"/>
</dbReference>